<dbReference type="Proteomes" id="UP000317010">
    <property type="component" value="Unassembled WGS sequence"/>
</dbReference>
<dbReference type="RefSeq" id="WP_144915190.1">
    <property type="nucleotide sequence ID" value="NZ_VLLI01000012.1"/>
</dbReference>
<proteinExistence type="predicted"/>
<dbReference type="EMBL" id="VLLI01000012">
    <property type="protein sequence ID" value="TWI96818.1"/>
    <property type="molecule type" value="Genomic_DNA"/>
</dbReference>
<dbReference type="InterPro" id="IPR036397">
    <property type="entry name" value="RNaseH_sf"/>
</dbReference>
<accession>A0A562TU94</accession>
<evidence type="ECO:0000313" key="1">
    <source>
        <dbReference type="EMBL" id="TWI96818.1"/>
    </source>
</evidence>
<sequence>MVILGISLGTTTTGVAILSGGELVFWHTHSFRDRWTDDKAALIASRYERYIHQYRPRLIMVKIPPEHHHSSAIKQLLLKIKSLFAYHGCMVEYTVKEEVKAAIQVNNHHQLMKYVTEVYPILLPEYDKAVAGKNKYHTKLFDAVMAAHTGQEVLKTKAQETVGSP</sequence>
<organism evidence="1 2">
    <name type="scientific">Mucilaginibacter frigoritolerans</name>
    <dbReference type="NCBI Taxonomy" id="652788"/>
    <lineage>
        <taxon>Bacteria</taxon>
        <taxon>Pseudomonadati</taxon>
        <taxon>Bacteroidota</taxon>
        <taxon>Sphingobacteriia</taxon>
        <taxon>Sphingobacteriales</taxon>
        <taxon>Sphingobacteriaceae</taxon>
        <taxon>Mucilaginibacter</taxon>
    </lineage>
</organism>
<comment type="caution">
    <text evidence="1">The sequence shown here is derived from an EMBL/GenBank/DDBJ whole genome shotgun (WGS) entry which is preliminary data.</text>
</comment>
<keyword evidence="2" id="KW-1185">Reference proteome</keyword>
<reference evidence="1 2" key="1">
    <citation type="submission" date="2019-07" db="EMBL/GenBank/DDBJ databases">
        <title>Genomic Encyclopedia of Archaeal and Bacterial Type Strains, Phase II (KMG-II): from individual species to whole genera.</title>
        <authorList>
            <person name="Goeker M."/>
        </authorList>
    </citation>
    <scope>NUCLEOTIDE SEQUENCE [LARGE SCALE GENOMIC DNA]</scope>
    <source>
        <strain evidence="1 2">ATCC BAA-1854</strain>
    </source>
</reference>
<protein>
    <submittedName>
        <fullName evidence="1">Uncharacterized protein</fullName>
    </submittedName>
</protein>
<dbReference type="GO" id="GO:0003676">
    <property type="term" value="F:nucleic acid binding"/>
    <property type="evidence" value="ECO:0007669"/>
    <property type="project" value="InterPro"/>
</dbReference>
<dbReference type="OrthoDB" id="798490at2"/>
<evidence type="ECO:0000313" key="2">
    <source>
        <dbReference type="Proteomes" id="UP000317010"/>
    </source>
</evidence>
<name>A0A562TU94_9SPHI</name>
<dbReference type="AlphaFoldDB" id="A0A562TU94"/>
<dbReference type="Gene3D" id="3.30.420.10">
    <property type="entry name" value="Ribonuclease H-like superfamily/Ribonuclease H"/>
    <property type="match status" value="1"/>
</dbReference>
<gene>
    <name evidence="1" type="ORF">JN11_03931</name>
</gene>